<comment type="caution">
    <text evidence="3">The sequence shown here is derived from an EMBL/GenBank/DDBJ whole genome shotgun (WGS) entry which is preliminary data.</text>
</comment>
<evidence type="ECO:0000313" key="4">
    <source>
        <dbReference type="Proteomes" id="UP000696485"/>
    </source>
</evidence>
<dbReference type="PANTHER" id="PTHR36179">
    <property type="entry name" value="LUD_DOM DOMAIN-CONTAINING PROTEIN"/>
    <property type="match status" value="1"/>
</dbReference>
<dbReference type="EMBL" id="JAAAUY010003027">
    <property type="protein sequence ID" value="KAF9308552.1"/>
    <property type="molecule type" value="Genomic_DNA"/>
</dbReference>
<reference evidence="3" key="1">
    <citation type="journal article" date="2020" name="Fungal Divers.">
        <title>Resolving the Mortierellaceae phylogeny through synthesis of multi-gene phylogenetics and phylogenomics.</title>
        <authorList>
            <person name="Vandepol N."/>
            <person name="Liber J."/>
            <person name="Desiro A."/>
            <person name="Na H."/>
            <person name="Kennedy M."/>
            <person name="Barry K."/>
            <person name="Grigoriev I.V."/>
            <person name="Miller A.N."/>
            <person name="O'Donnell K."/>
            <person name="Stajich J.E."/>
            <person name="Bonito G."/>
        </authorList>
    </citation>
    <scope>NUCLEOTIDE SEQUENCE</scope>
    <source>
        <strain evidence="3">NVP1</strain>
    </source>
</reference>
<feature type="domain" description="LUD" evidence="2">
    <location>
        <begin position="1"/>
        <end position="88"/>
    </location>
</feature>
<evidence type="ECO:0000256" key="1">
    <source>
        <dbReference type="SAM" id="MobiDB-lite"/>
    </source>
</evidence>
<gene>
    <name evidence="3" type="ORF">BG006_005400</name>
</gene>
<dbReference type="Proteomes" id="UP000696485">
    <property type="component" value="Unassembled WGS sequence"/>
</dbReference>
<dbReference type="InterPro" id="IPR003741">
    <property type="entry name" value="LUD_dom"/>
</dbReference>
<sequence>MEAKGFVVHAVEDRNEAFHKILELIPEGASVNTAHSTTLEEVSFMDYLISGKHKWNNVKGVIMAEKDPKKQGELRRSLGNSPDVFLTS</sequence>
<proteinExistence type="predicted"/>
<evidence type="ECO:0000259" key="2">
    <source>
        <dbReference type="Pfam" id="PF02589"/>
    </source>
</evidence>
<protein>
    <recommendedName>
        <fullName evidence="2">LUD domain-containing protein</fullName>
    </recommendedName>
</protein>
<accession>A0A9P5VG01</accession>
<keyword evidence="4" id="KW-1185">Reference proteome</keyword>
<feature type="non-terminal residue" evidence="3">
    <location>
        <position position="88"/>
    </location>
</feature>
<organism evidence="3 4">
    <name type="scientific">Podila minutissima</name>
    <dbReference type="NCBI Taxonomy" id="64525"/>
    <lineage>
        <taxon>Eukaryota</taxon>
        <taxon>Fungi</taxon>
        <taxon>Fungi incertae sedis</taxon>
        <taxon>Mucoromycota</taxon>
        <taxon>Mortierellomycotina</taxon>
        <taxon>Mortierellomycetes</taxon>
        <taxon>Mortierellales</taxon>
        <taxon>Mortierellaceae</taxon>
        <taxon>Podila</taxon>
    </lineage>
</organism>
<evidence type="ECO:0000313" key="3">
    <source>
        <dbReference type="EMBL" id="KAF9308552.1"/>
    </source>
</evidence>
<feature type="region of interest" description="Disordered" evidence="1">
    <location>
        <begin position="69"/>
        <end position="88"/>
    </location>
</feature>
<dbReference type="Pfam" id="PF02589">
    <property type="entry name" value="LUD_dom"/>
    <property type="match status" value="1"/>
</dbReference>
<dbReference type="AlphaFoldDB" id="A0A9P5VG01"/>
<name>A0A9P5VG01_9FUNG</name>
<dbReference type="PANTHER" id="PTHR36179:SF2">
    <property type="entry name" value="LUD DOMAIN-CONTAINING PROTEIN"/>
    <property type="match status" value="1"/>
</dbReference>